<organism evidence="2">
    <name type="scientific">viral metagenome</name>
    <dbReference type="NCBI Taxonomy" id="1070528"/>
    <lineage>
        <taxon>unclassified sequences</taxon>
        <taxon>metagenomes</taxon>
        <taxon>organismal metagenomes</taxon>
    </lineage>
</organism>
<keyword evidence="1" id="KW-0812">Transmembrane</keyword>
<dbReference type="EMBL" id="MN739683">
    <property type="protein sequence ID" value="QHT20750.1"/>
    <property type="molecule type" value="Genomic_DNA"/>
</dbReference>
<proteinExistence type="predicted"/>
<protein>
    <submittedName>
        <fullName evidence="2">Uncharacterized protein</fullName>
    </submittedName>
</protein>
<feature type="transmembrane region" description="Helical" evidence="1">
    <location>
        <begin position="6"/>
        <end position="27"/>
    </location>
</feature>
<dbReference type="AlphaFoldDB" id="A0A6C0DWP9"/>
<evidence type="ECO:0000313" key="2">
    <source>
        <dbReference type="EMBL" id="QHT20750.1"/>
    </source>
</evidence>
<name>A0A6C0DWP9_9ZZZZ</name>
<keyword evidence="1" id="KW-0472">Membrane</keyword>
<sequence length="167" mass="18962">MKNNNSYSFISYLLLSIAIIFIFSLTFKYKFRTAQNLSFRSLTNQNSNASNIKEGFIFNKTDTELVENASKIETDSLFKIIDNKLKGLMQELGGAEGNAETKKLLTSTKKICDLESAKCMMQMINDQKAHKIIDLENLMDDETNNNCVRCKKYTELSSAIDSIINNL</sequence>
<reference evidence="2" key="1">
    <citation type="journal article" date="2020" name="Nature">
        <title>Giant virus diversity and host interactions through global metagenomics.</title>
        <authorList>
            <person name="Schulz F."/>
            <person name="Roux S."/>
            <person name="Paez-Espino D."/>
            <person name="Jungbluth S."/>
            <person name="Walsh D.A."/>
            <person name="Denef V.J."/>
            <person name="McMahon K.D."/>
            <person name="Konstantinidis K.T."/>
            <person name="Eloe-Fadrosh E.A."/>
            <person name="Kyrpides N.C."/>
            <person name="Woyke T."/>
        </authorList>
    </citation>
    <scope>NUCLEOTIDE SEQUENCE</scope>
    <source>
        <strain evidence="2">GVMAG-M-3300023174-75</strain>
    </source>
</reference>
<accession>A0A6C0DWP9</accession>
<keyword evidence="1" id="KW-1133">Transmembrane helix</keyword>
<evidence type="ECO:0000256" key="1">
    <source>
        <dbReference type="SAM" id="Phobius"/>
    </source>
</evidence>